<dbReference type="OrthoDB" id="3292498at2"/>
<organism evidence="1 2">
    <name type="scientific">Gordonia iterans</name>
    <dbReference type="NCBI Taxonomy" id="1004901"/>
    <lineage>
        <taxon>Bacteria</taxon>
        <taxon>Bacillati</taxon>
        <taxon>Actinomycetota</taxon>
        <taxon>Actinomycetes</taxon>
        <taxon>Mycobacteriales</taxon>
        <taxon>Gordoniaceae</taxon>
        <taxon>Gordonia</taxon>
    </lineage>
</organism>
<proteinExistence type="predicted"/>
<evidence type="ECO:0008006" key="3">
    <source>
        <dbReference type="Google" id="ProtNLM"/>
    </source>
</evidence>
<gene>
    <name evidence="1" type="ORF">C6V83_09435</name>
</gene>
<name>A0A2S0KFJ4_9ACTN</name>
<sequence>MNTFQNVARQANKVMAPLLNVPVLGSLLGKSMTEITYTGRRSGQTFRLVVNYRRRAEDEIVVGVALPDKKTWWRNFYPEPGPILVRLDGVDRPGTAVAKRSDKGTSVRIILQPLGITDAADHPGVGR</sequence>
<protein>
    <recommendedName>
        <fullName evidence="3">Nitroreductase family deazaflavin-dependent oxidoreductase</fullName>
    </recommendedName>
</protein>
<dbReference type="Gene3D" id="2.30.110.10">
    <property type="entry name" value="Electron Transport, Fmn-binding Protein, Chain A"/>
    <property type="match status" value="1"/>
</dbReference>
<dbReference type="InterPro" id="IPR012349">
    <property type="entry name" value="Split_barrel_FMN-bd"/>
</dbReference>
<evidence type="ECO:0000313" key="1">
    <source>
        <dbReference type="EMBL" id="AVM00462.1"/>
    </source>
</evidence>
<evidence type="ECO:0000313" key="2">
    <source>
        <dbReference type="Proteomes" id="UP000239814"/>
    </source>
</evidence>
<accession>A0A2S0KFJ4</accession>
<keyword evidence="2" id="KW-1185">Reference proteome</keyword>
<reference evidence="1 2" key="1">
    <citation type="submission" date="2018-03" db="EMBL/GenBank/DDBJ databases">
        <title>Characteristics and genome of n-alkane degrading marine bacteria Gordonia iterans isolated from crude oil contaminated in Tae-an, South Korea.</title>
        <authorList>
            <person name="Lee S.-S."/>
            <person name="Kim H."/>
        </authorList>
    </citation>
    <scope>NUCLEOTIDE SEQUENCE [LARGE SCALE GENOMIC DNA]</scope>
    <source>
        <strain evidence="1 2">Co17</strain>
    </source>
</reference>
<dbReference type="EMBL" id="CP027433">
    <property type="protein sequence ID" value="AVM00462.1"/>
    <property type="molecule type" value="Genomic_DNA"/>
</dbReference>
<dbReference type="KEGG" id="git:C6V83_09435"/>
<dbReference type="AlphaFoldDB" id="A0A2S0KFJ4"/>
<dbReference type="Proteomes" id="UP000239814">
    <property type="component" value="Chromosome"/>
</dbReference>
<dbReference type="RefSeq" id="WP_105942190.1">
    <property type="nucleotide sequence ID" value="NZ_CP027433.1"/>
</dbReference>